<dbReference type="AlphaFoldDB" id="A0A9X1LDU9"/>
<evidence type="ECO:0000313" key="2">
    <source>
        <dbReference type="Proteomes" id="UP001139311"/>
    </source>
</evidence>
<protein>
    <submittedName>
        <fullName evidence="1">Uncharacterized protein</fullName>
    </submittedName>
</protein>
<keyword evidence="2" id="KW-1185">Reference proteome</keyword>
<proteinExistence type="predicted"/>
<gene>
    <name evidence="1" type="ORF">LHA35_26935</name>
</gene>
<dbReference type="RefSeq" id="WP_226614203.1">
    <property type="nucleotide sequence ID" value="NZ_JAJAQI010000085.1"/>
</dbReference>
<dbReference type="Proteomes" id="UP001139311">
    <property type="component" value="Unassembled WGS sequence"/>
</dbReference>
<evidence type="ECO:0000313" key="1">
    <source>
        <dbReference type="EMBL" id="MCB4825352.1"/>
    </source>
</evidence>
<comment type="caution">
    <text evidence="1">The sequence shown here is derived from an EMBL/GenBank/DDBJ whole genome shotgun (WGS) entry which is preliminary data.</text>
</comment>
<sequence length="182" mass="19281">MNGGTETLPGYIMVPQVAAAVRAWVEAGGGGVLIGDCALTHHARPRVTQDTTFLFLRAEELPTVIRGFDRIGAHVFRHRATGEEVRAVTPDAVRVPMDLAERVVATAIHVDGMAIATGSGLAAVLLFRRDAQARADVVALVKAGRVELGGFALPPDKLDAFAALALAAERETQMELDDPPPK</sequence>
<organism evidence="1 2">
    <name type="scientific">Roseicella aerolata</name>
    <dbReference type="NCBI Taxonomy" id="2883479"/>
    <lineage>
        <taxon>Bacteria</taxon>
        <taxon>Pseudomonadati</taxon>
        <taxon>Pseudomonadota</taxon>
        <taxon>Alphaproteobacteria</taxon>
        <taxon>Acetobacterales</taxon>
        <taxon>Roseomonadaceae</taxon>
        <taxon>Roseicella</taxon>
    </lineage>
</organism>
<dbReference type="EMBL" id="JAJAQI010000085">
    <property type="protein sequence ID" value="MCB4825352.1"/>
    <property type="molecule type" value="Genomic_DNA"/>
</dbReference>
<accession>A0A9X1LDU9</accession>
<name>A0A9X1LDU9_9PROT</name>
<reference evidence="1" key="1">
    <citation type="submission" date="2021-10" db="EMBL/GenBank/DDBJ databases">
        <title>Roseicella aerolatum sp. nov., isolated from aerosols of e-waste dismantling site.</title>
        <authorList>
            <person name="Qin T."/>
        </authorList>
    </citation>
    <scope>NUCLEOTIDE SEQUENCE</scope>
    <source>
        <strain evidence="1">GB24</strain>
    </source>
</reference>